<keyword evidence="3 4" id="KW-0808">Transferase</keyword>
<name>I2BH77_LINUS</name>
<dbReference type="InterPro" id="IPR050481">
    <property type="entry name" value="UDP-glycosyltransf_plant"/>
</dbReference>
<reference evidence="4" key="1">
    <citation type="journal article" date="2012" name="BMC Genomics">
        <title>Phylogenomic analysis of UDP glycosyltransferase 1 multigene family in Linum usitatissimum identified genes with varied expression patterns.</title>
        <authorList>
            <person name="Barvkar V.T."/>
            <person name="Pardeshi V.C."/>
            <person name="Kale S.M."/>
            <person name="Kadoo N.Y."/>
            <person name="Gupta V.S."/>
        </authorList>
    </citation>
    <scope>NUCLEOTIDE SEQUENCE</scope>
</reference>
<sequence>MVRTAESSPADEELHVVMFPWFAFGHISPFIQLANKLSLHGRVRISFFSAPGNIPRIANSLLPSPTTQIIPLPIPPVEGLPPGLDSTAELPPHLAELLKIALDLMQPQVRELLIQLKPDFVFFDHYQHWLPGMGSKLGIKTLSFTVFSAVSTGYLTVPARIEGGKIPTVEDMKRPPKGYPETPVDQMKTFTARDFTYVYKKFNGGLSVIDRVLDCRNAATALVFKSCNEIEGPYLDYLRTQFAKPVLSCGPLVPEPPTGRLEDRWADWLGRFPTSSIVFCNFGSETFLTDEQIRELAFGLENTGLPFFLVLNFPAQLDSRTELDRALPEGFLERVKDRGVVHTGWVQQPLILAHGSVGCYLNHAGFSSLIEGLIHDCKLVLLPLKGDQYLNAKLITGDMKAGIEVDRRDEDGYFGRDDVTRAVNTIMAGDADKEPLKSIRENQEKWKKFLLDDEAQNKYAKELVAQLKAMKISA</sequence>
<accession>I2BH77</accession>
<dbReference type="Gene3D" id="3.40.50.2000">
    <property type="entry name" value="Glycogen Phosphorylase B"/>
    <property type="match status" value="2"/>
</dbReference>
<evidence type="ECO:0000256" key="1">
    <source>
        <dbReference type="ARBA" id="ARBA00009995"/>
    </source>
</evidence>
<evidence type="ECO:0000256" key="2">
    <source>
        <dbReference type="ARBA" id="ARBA00022676"/>
    </source>
</evidence>
<protein>
    <submittedName>
        <fullName evidence="4">UDP-glycosyltransferase 1</fullName>
    </submittedName>
</protein>
<dbReference type="InterPro" id="IPR002213">
    <property type="entry name" value="UDP_glucos_trans"/>
</dbReference>
<dbReference type="Pfam" id="PF00201">
    <property type="entry name" value="UDPGT"/>
    <property type="match status" value="1"/>
</dbReference>
<comment type="similarity">
    <text evidence="1">Belongs to the UDP-glycosyltransferase family.</text>
</comment>
<dbReference type="CDD" id="cd03784">
    <property type="entry name" value="GT1_Gtf-like"/>
    <property type="match status" value="1"/>
</dbReference>
<dbReference type="SUPFAM" id="SSF53756">
    <property type="entry name" value="UDP-Glycosyltransferase/glycogen phosphorylase"/>
    <property type="match status" value="1"/>
</dbReference>
<dbReference type="FunFam" id="3.40.50.2000:FF:000037">
    <property type="entry name" value="Glycosyltransferase"/>
    <property type="match status" value="1"/>
</dbReference>
<evidence type="ECO:0000313" key="4">
    <source>
        <dbReference type="EMBL" id="AFJ52973.1"/>
    </source>
</evidence>
<dbReference type="AlphaFoldDB" id="I2BH77"/>
<evidence type="ECO:0000256" key="3">
    <source>
        <dbReference type="ARBA" id="ARBA00022679"/>
    </source>
</evidence>
<gene>
    <name evidence="4" type="primary">UGT79A3</name>
</gene>
<keyword evidence="2" id="KW-0328">Glycosyltransferase</keyword>
<proteinExistence type="inferred from homology"/>
<dbReference type="EMBL" id="JN088346">
    <property type="protein sequence ID" value="AFJ52973.1"/>
    <property type="molecule type" value="Genomic_DNA"/>
</dbReference>
<organism evidence="4">
    <name type="scientific">Linum usitatissimum</name>
    <name type="common">Flax</name>
    <name type="synonym">Linum humile</name>
    <dbReference type="NCBI Taxonomy" id="4006"/>
    <lineage>
        <taxon>Eukaryota</taxon>
        <taxon>Viridiplantae</taxon>
        <taxon>Streptophyta</taxon>
        <taxon>Embryophyta</taxon>
        <taxon>Tracheophyta</taxon>
        <taxon>Spermatophyta</taxon>
        <taxon>Magnoliopsida</taxon>
        <taxon>eudicotyledons</taxon>
        <taxon>Gunneridae</taxon>
        <taxon>Pentapetalae</taxon>
        <taxon>rosids</taxon>
        <taxon>fabids</taxon>
        <taxon>Malpighiales</taxon>
        <taxon>Linaceae</taxon>
        <taxon>Linum</taxon>
    </lineage>
</organism>
<dbReference type="PANTHER" id="PTHR48049:SF84">
    <property type="entry name" value="UDP-GLYCOSYLTRANSFERASE 79A6"/>
    <property type="match status" value="1"/>
</dbReference>
<dbReference type="GO" id="GO:0035251">
    <property type="term" value="F:UDP-glucosyltransferase activity"/>
    <property type="evidence" value="ECO:0007669"/>
    <property type="project" value="InterPro"/>
</dbReference>
<dbReference type="PANTHER" id="PTHR48049">
    <property type="entry name" value="GLYCOSYLTRANSFERASE"/>
    <property type="match status" value="1"/>
</dbReference>